<dbReference type="Proteomes" id="UP000711614">
    <property type="component" value="Unassembled WGS sequence"/>
</dbReference>
<proteinExistence type="predicted"/>
<reference evidence="2 3" key="1">
    <citation type="submission" date="2021-03" db="EMBL/GenBank/DDBJ databases">
        <title>Sequencing the genomes of 1000 actinobacteria strains.</title>
        <authorList>
            <person name="Klenk H.-P."/>
        </authorList>
    </citation>
    <scope>NUCLEOTIDE SEQUENCE [LARGE SCALE GENOMIC DNA]</scope>
    <source>
        <strain evidence="2 3">DSM 16005</strain>
    </source>
</reference>
<feature type="region of interest" description="Disordered" evidence="1">
    <location>
        <begin position="131"/>
        <end position="150"/>
    </location>
</feature>
<evidence type="ECO:0000313" key="2">
    <source>
        <dbReference type="EMBL" id="MBP2414699.1"/>
    </source>
</evidence>
<protein>
    <recommendedName>
        <fullName evidence="4">DUF2946 domain-containing protein</fullName>
    </recommendedName>
</protein>
<keyword evidence="3" id="KW-1185">Reference proteome</keyword>
<sequence length="150" mass="14922">MFTAARCLLAKPCRRHVALLAVLAGLVAALLGMHVMAGGPLPAGTSGAHAASMAAAPASALVHEAGMVSGLPASADGSMDMACPATGHGQELPSHGGCAPLPVASLLGLASPATLGAWSLKVPFPRVPGRAFRHRPSGAPSLEQLQVNRT</sequence>
<organism evidence="2 3">
    <name type="scientific">Arthrobacter stackebrandtii</name>
    <dbReference type="NCBI Taxonomy" id="272161"/>
    <lineage>
        <taxon>Bacteria</taxon>
        <taxon>Bacillati</taxon>
        <taxon>Actinomycetota</taxon>
        <taxon>Actinomycetes</taxon>
        <taxon>Micrococcales</taxon>
        <taxon>Micrococcaceae</taxon>
        <taxon>Arthrobacter</taxon>
    </lineage>
</organism>
<dbReference type="Pfam" id="PF19650">
    <property type="entry name" value="DUF6153"/>
    <property type="match status" value="1"/>
</dbReference>
<name>A0ABS4Z0X1_9MICC</name>
<evidence type="ECO:0000313" key="3">
    <source>
        <dbReference type="Proteomes" id="UP000711614"/>
    </source>
</evidence>
<evidence type="ECO:0000256" key="1">
    <source>
        <dbReference type="SAM" id="MobiDB-lite"/>
    </source>
</evidence>
<comment type="caution">
    <text evidence="2">The sequence shown here is derived from an EMBL/GenBank/DDBJ whole genome shotgun (WGS) entry which is preliminary data.</text>
</comment>
<gene>
    <name evidence="2" type="ORF">JOF48_003498</name>
</gene>
<dbReference type="EMBL" id="JAGIOI010000001">
    <property type="protein sequence ID" value="MBP2414699.1"/>
    <property type="molecule type" value="Genomic_DNA"/>
</dbReference>
<evidence type="ECO:0008006" key="4">
    <source>
        <dbReference type="Google" id="ProtNLM"/>
    </source>
</evidence>
<dbReference type="RefSeq" id="WP_209682924.1">
    <property type="nucleotide sequence ID" value="NZ_JAGIOI010000001.1"/>
</dbReference>
<accession>A0ABS4Z0X1</accession>
<dbReference type="InterPro" id="IPR046151">
    <property type="entry name" value="DUF6153"/>
</dbReference>